<feature type="transmembrane region" description="Helical" evidence="1">
    <location>
        <begin position="49"/>
        <end position="67"/>
    </location>
</feature>
<accession>A0A084EMM6</accession>
<organism evidence="3 4">
    <name type="scientific">Sphingobium yanoikuyae</name>
    <name type="common">Sphingomonas yanoikuyae</name>
    <dbReference type="NCBI Taxonomy" id="13690"/>
    <lineage>
        <taxon>Bacteria</taxon>
        <taxon>Pseudomonadati</taxon>
        <taxon>Pseudomonadota</taxon>
        <taxon>Alphaproteobacteria</taxon>
        <taxon>Sphingomonadales</taxon>
        <taxon>Sphingomonadaceae</taxon>
        <taxon>Sphingobium</taxon>
    </lineage>
</organism>
<keyword evidence="1" id="KW-0812">Transmembrane</keyword>
<dbReference type="InterPro" id="IPR001623">
    <property type="entry name" value="DnaJ_domain"/>
</dbReference>
<dbReference type="Proteomes" id="UP000028534">
    <property type="component" value="Unassembled WGS sequence"/>
</dbReference>
<name>A0A084EMM6_SPHYA</name>
<dbReference type="CDD" id="cd06257">
    <property type="entry name" value="DnaJ"/>
    <property type="match status" value="1"/>
</dbReference>
<dbReference type="Gene3D" id="1.10.287.110">
    <property type="entry name" value="DnaJ domain"/>
    <property type="match status" value="1"/>
</dbReference>
<dbReference type="SUPFAM" id="SSF46565">
    <property type="entry name" value="Chaperone J-domain"/>
    <property type="match status" value="1"/>
</dbReference>
<dbReference type="SMART" id="SM00271">
    <property type="entry name" value="DnaJ"/>
    <property type="match status" value="1"/>
</dbReference>
<feature type="domain" description="J" evidence="2">
    <location>
        <begin position="91"/>
        <end position="150"/>
    </location>
</feature>
<sequence length="152" mass="15617">MGLIALVLIGLAGWLIWTGRLQRMSTKDGMALGAALVGAVLAAKGKPALGAPILLGAALFFASQGKAKKGANRARRKAAQPVQTDRADVEGARALLGLSADARATDIRAAHRRLIASVHPDKGGTEALAAQINAARDLLLADLAERDRPSAG</sequence>
<evidence type="ECO:0000313" key="3">
    <source>
        <dbReference type="EMBL" id="KEZ19218.1"/>
    </source>
</evidence>
<dbReference type="InterPro" id="IPR036869">
    <property type="entry name" value="J_dom_sf"/>
</dbReference>
<dbReference type="AlphaFoldDB" id="A0A084EMM6"/>
<proteinExistence type="predicted"/>
<dbReference type="RefSeq" id="WP_037519257.1">
    <property type="nucleotide sequence ID" value="NZ_JARQWY010000009.1"/>
</dbReference>
<dbReference type="STRING" id="13690.AX777_15210"/>
<dbReference type="eggNOG" id="COG2214">
    <property type="taxonomic scope" value="Bacteria"/>
</dbReference>
<dbReference type="PATRIC" id="fig|13690.10.peg.2186"/>
<protein>
    <recommendedName>
        <fullName evidence="2">J domain-containing protein</fullName>
    </recommendedName>
</protein>
<keyword evidence="1" id="KW-1133">Transmembrane helix</keyword>
<evidence type="ECO:0000259" key="2">
    <source>
        <dbReference type="PROSITE" id="PS50076"/>
    </source>
</evidence>
<dbReference type="PROSITE" id="PS50076">
    <property type="entry name" value="DNAJ_2"/>
    <property type="match status" value="1"/>
</dbReference>
<dbReference type="EMBL" id="JGVR01000010">
    <property type="protein sequence ID" value="KEZ19218.1"/>
    <property type="molecule type" value="Genomic_DNA"/>
</dbReference>
<gene>
    <name evidence="3" type="ORF">CP98_02129</name>
</gene>
<evidence type="ECO:0000313" key="4">
    <source>
        <dbReference type="Proteomes" id="UP000028534"/>
    </source>
</evidence>
<keyword evidence="1" id="KW-0472">Membrane</keyword>
<evidence type="ECO:0000256" key="1">
    <source>
        <dbReference type="SAM" id="Phobius"/>
    </source>
</evidence>
<reference evidence="3 4" key="1">
    <citation type="submission" date="2014-03" db="EMBL/GenBank/DDBJ databases">
        <title>Genome sequence of Sphingobium yanoikuyae B1.</title>
        <authorList>
            <person name="Gan H.M."/>
            <person name="Gan H.Y."/>
            <person name="Savka M.A."/>
        </authorList>
    </citation>
    <scope>NUCLEOTIDE SEQUENCE [LARGE SCALE GENOMIC DNA]</scope>
    <source>
        <strain evidence="3 4">B1</strain>
    </source>
</reference>
<comment type="caution">
    <text evidence="3">The sequence shown here is derived from an EMBL/GenBank/DDBJ whole genome shotgun (WGS) entry which is preliminary data.</text>
</comment>